<keyword evidence="3" id="KW-0547">Nucleotide-binding</keyword>
<feature type="domain" description="ABC1 atypical kinase-like" evidence="6">
    <location>
        <begin position="132"/>
        <end position="365"/>
    </location>
</feature>
<keyword evidence="4 7" id="KW-0067">ATP-binding</keyword>
<accession>A0A917S6A7</accession>
<evidence type="ECO:0000313" key="7">
    <source>
        <dbReference type="EMBL" id="GGL56523.1"/>
    </source>
</evidence>
<evidence type="ECO:0000256" key="1">
    <source>
        <dbReference type="ARBA" id="ARBA00009670"/>
    </source>
</evidence>
<evidence type="ECO:0000256" key="5">
    <source>
        <dbReference type="SAM" id="MobiDB-lite"/>
    </source>
</evidence>
<dbReference type="GO" id="GO:0005524">
    <property type="term" value="F:ATP binding"/>
    <property type="evidence" value="ECO:0007669"/>
    <property type="project" value="UniProtKB-KW"/>
</dbReference>
<gene>
    <name evidence="7" type="ORF">GCM10011575_13730</name>
</gene>
<evidence type="ECO:0000256" key="2">
    <source>
        <dbReference type="ARBA" id="ARBA00022679"/>
    </source>
</evidence>
<dbReference type="Proteomes" id="UP000613840">
    <property type="component" value="Unassembled WGS sequence"/>
</dbReference>
<evidence type="ECO:0000256" key="4">
    <source>
        <dbReference type="ARBA" id="ARBA00022840"/>
    </source>
</evidence>
<keyword evidence="8" id="KW-1185">Reference proteome</keyword>
<dbReference type="PANTHER" id="PTHR43851:SF3">
    <property type="entry name" value="COENZYME Q8"/>
    <property type="match status" value="1"/>
</dbReference>
<dbReference type="AlphaFoldDB" id="A0A917S6A7"/>
<name>A0A917S6A7_9ACTN</name>
<evidence type="ECO:0000259" key="6">
    <source>
        <dbReference type="Pfam" id="PF03109"/>
    </source>
</evidence>
<proteinExistence type="inferred from homology"/>
<dbReference type="InterPro" id="IPR051409">
    <property type="entry name" value="Atypical_kinase_ADCK"/>
</dbReference>
<dbReference type="CDD" id="cd13970">
    <property type="entry name" value="ABC1_ADCK3"/>
    <property type="match status" value="1"/>
</dbReference>
<reference evidence="7" key="1">
    <citation type="journal article" date="2014" name="Int. J. Syst. Evol. Microbiol.">
        <title>Complete genome sequence of Corynebacterium casei LMG S-19264T (=DSM 44701T), isolated from a smear-ripened cheese.</title>
        <authorList>
            <consortium name="US DOE Joint Genome Institute (JGI-PGF)"/>
            <person name="Walter F."/>
            <person name="Albersmeier A."/>
            <person name="Kalinowski J."/>
            <person name="Ruckert C."/>
        </authorList>
    </citation>
    <scope>NUCLEOTIDE SEQUENCE</scope>
    <source>
        <strain evidence="7">CGMCC 4.7306</strain>
    </source>
</reference>
<organism evidence="7 8">
    <name type="scientific">Microlunatus endophyticus</name>
    <dbReference type="NCBI Taxonomy" id="1716077"/>
    <lineage>
        <taxon>Bacteria</taxon>
        <taxon>Bacillati</taxon>
        <taxon>Actinomycetota</taxon>
        <taxon>Actinomycetes</taxon>
        <taxon>Propionibacteriales</taxon>
        <taxon>Propionibacteriaceae</taxon>
        <taxon>Microlunatus</taxon>
    </lineage>
</organism>
<evidence type="ECO:0000256" key="3">
    <source>
        <dbReference type="ARBA" id="ARBA00022741"/>
    </source>
</evidence>
<dbReference type="PANTHER" id="PTHR43851">
    <property type="match status" value="1"/>
</dbReference>
<comment type="caution">
    <text evidence="7">The sequence shown here is derived from an EMBL/GenBank/DDBJ whole genome shotgun (WGS) entry which is preliminary data.</text>
</comment>
<protein>
    <submittedName>
        <fullName evidence="7">ABC transporter ATP-binding protein</fullName>
    </submittedName>
</protein>
<dbReference type="EMBL" id="BMMZ01000002">
    <property type="protein sequence ID" value="GGL56523.1"/>
    <property type="molecule type" value="Genomic_DNA"/>
</dbReference>
<keyword evidence="2" id="KW-0808">Transferase</keyword>
<sequence>MDQLTRGAVGEAPERLSHNGGMGSDTPRDTPRDNPRRERDSLARSAFRRSARLASLPLGYAGRRTLGLGRRIGGATADSVNEELRARTADQLFRVLGELKGGAMKVGQMMSMMESYLPDEVAAPYREKLSMLRDSAPPMPTSRVHAVLARELGPDWRSNFERFDPRPAAAASIGQVHRAAWADGREVAVKVQYPGADEALRADLRQLGRMAAIAGPLAGGMNVREIAEEFAARIDEELDYRLEAESQQAFADGLDGDPEFFVPNVVAHTPRVLISEWVEGVPLTTIADWETEPRNEAGLKYVRFLFAGPSRVGLLHADPHPGNFKVLPDGRLGAVDFGLIARLPDGLPSEIGRILRIAMSGDDEAAVAGLRREGFLTQDVDAEMVMDYLRPFVEPAQADRFSFTRAWTQQIYRDANEDSVAAREFGRAFNLPTDYLLIHRVWMGGIAVLSQLGITADFHSVLDEFLPGFAPEPA</sequence>
<reference evidence="7" key="2">
    <citation type="submission" date="2020-09" db="EMBL/GenBank/DDBJ databases">
        <authorList>
            <person name="Sun Q."/>
            <person name="Zhou Y."/>
        </authorList>
    </citation>
    <scope>NUCLEOTIDE SEQUENCE</scope>
    <source>
        <strain evidence="7">CGMCC 4.7306</strain>
    </source>
</reference>
<dbReference type="Pfam" id="PF03109">
    <property type="entry name" value="ABC1"/>
    <property type="match status" value="1"/>
</dbReference>
<dbReference type="InterPro" id="IPR011009">
    <property type="entry name" value="Kinase-like_dom_sf"/>
</dbReference>
<dbReference type="GO" id="GO:0016740">
    <property type="term" value="F:transferase activity"/>
    <property type="evidence" value="ECO:0007669"/>
    <property type="project" value="UniProtKB-KW"/>
</dbReference>
<evidence type="ECO:0000313" key="8">
    <source>
        <dbReference type="Proteomes" id="UP000613840"/>
    </source>
</evidence>
<dbReference type="SUPFAM" id="SSF56112">
    <property type="entry name" value="Protein kinase-like (PK-like)"/>
    <property type="match status" value="1"/>
</dbReference>
<dbReference type="InterPro" id="IPR004147">
    <property type="entry name" value="ABC1_dom"/>
</dbReference>
<dbReference type="InterPro" id="IPR034646">
    <property type="entry name" value="ADCK3_dom"/>
</dbReference>
<comment type="similarity">
    <text evidence="1">Belongs to the protein kinase superfamily. ADCK protein kinase family.</text>
</comment>
<feature type="compositionally biased region" description="Basic and acidic residues" evidence="5">
    <location>
        <begin position="26"/>
        <end position="42"/>
    </location>
</feature>
<feature type="region of interest" description="Disordered" evidence="5">
    <location>
        <begin position="1"/>
        <end position="46"/>
    </location>
</feature>